<evidence type="ECO:0000256" key="3">
    <source>
        <dbReference type="ARBA" id="ARBA00023157"/>
    </source>
</evidence>
<organism evidence="6 7">
    <name type="scientific">Roseovarius litorisediminis</name>
    <dbReference type="NCBI Taxonomy" id="1312363"/>
    <lineage>
        <taxon>Bacteria</taxon>
        <taxon>Pseudomonadati</taxon>
        <taxon>Pseudomonadota</taxon>
        <taxon>Alphaproteobacteria</taxon>
        <taxon>Rhodobacterales</taxon>
        <taxon>Roseobacteraceae</taxon>
        <taxon>Roseovarius</taxon>
    </lineage>
</organism>
<dbReference type="Gene3D" id="3.40.30.10">
    <property type="entry name" value="Glutaredoxin"/>
    <property type="match status" value="1"/>
</dbReference>
<feature type="domain" description="DSBA-like thioredoxin" evidence="5">
    <location>
        <begin position="94"/>
        <end position="227"/>
    </location>
</feature>
<evidence type="ECO:0000256" key="2">
    <source>
        <dbReference type="ARBA" id="ARBA00023002"/>
    </source>
</evidence>
<reference evidence="6 7" key="1">
    <citation type="submission" date="2017-03" db="EMBL/GenBank/DDBJ databases">
        <authorList>
            <person name="Afonso C.L."/>
            <person name="Miller P.J."/>
            <person name="Scott M.A."/>
            <person name="Spackman E."/>
            <person name="Goraichik I."/>
            <person name="Dimitrov K.M."/>
            <person name="Suarez D.L."/>
            <person name="Swayne D.E."/>
        </authorList>
    </citation>
    <scope>NUCLEOTIDE SEQUENCE [LARGE SCALE GENOMIC DNA]</scope>
    <source>
        <strain evidence="6 7">CECT 8287</strain>
    </source>
</reference>
<dbReference type="Pfam" id="PF01323">
    <property type="entry name" value="DSBA"/>
    <property type="match status" value="1"/>
</dbReference>
<dbReference type="InterPro" id="IPR001853">
    <property type="entry name" value="DSBA-like_thioredoxin_dom"/>
</dbReference>
<accession>A0A1Y5TBK6</accession>
<dbReference type="GO" id="GO:0016491">
    <property type="term" value="F:oxidoreductase activity"/>
    <property type="evidence" value="ECO:0007669"/>
    <property type="project" value="UniProtKB-KW"/>
</dbReference>
<dbReference type="AlphaFoldDB" id="A0A1Y5TBK6"/>
<proteinExistence type="predicted"/>
<dbReference type="EMBL" id="FWFL01000008">
    <property type="protein sequence ID" value="SLN56686.1"/>
    <property type="molecule type" value="Genomic_DNA"/>
</dbReference>
<dbReference type="OrthoDB" id="9780147at2"/>
<evidence type="ECO:0000313" key="7">
    <source>
        <dbReference type="Proteomes" id="UP000193827"/>
    </source>
</evidence>
<keyword evidence="7" id="KW-1185">Reference proteome</keyword>
<sequence>MSTRRRIIRLAGFAALVGAAYGSTGLLRRLSEPELEFEPLTGMPGFRRVTGGPVSGGATALIGLETGQAKPTISNGALCDALFGGSRDGASVQIAYFSDYRCLYCRKVSPMLARLEAKGKVQITWHELPLLGPISQRAARAALAARAQGAYAMFHERLMGTPVLPTPPYLRQVAGDAGIDADQLMQDMTSAKTESQLAVTAALARRFGFIGTPALVIGRTSVLGGIDRRMVDRLVAAERTAPLPGPCA</sequence>
<keyword evidence="3" id="KW-1015">Disulfide bond</keyword>
<dbReference type="GO" id="GO:0016853">
    <property type="term" value="F:isomerase activity"/>
    <property type="evidence" value="ECO:0007669"/>
    <property type="project" value="UniProtKB-KW"/>
</dbReference>
<evidence type="ECO:0000259" key="5">
    <source>
        <dbReference type="Pfam" id="PF01323"/>
    </source>
</evidence>
<protein>
    <submittedName>
        <fullName evidence="6">Disulfide isomerase/thiol-disulfide oxidase</fullName>
    </submittedName>
</protein>
<keyword evidence="1" id="KW-0732">Signal</keyword>
<dbReference type="PANTHER" id="PTHR13887">
    <property type="entry name" value="GLUTATHIONE S-TRANSFERASE KAPPA"/>
    <property type="match status" value="1"/>
</dbReference>
<name>A0A1Y5TBK6_9RHOB</name>
<evidence type="ECO:0000256" key="1">
    <source>
        <dbReference type="ARBA" id="ARBA00022729"/>
    </source>
</evidence>
<dbReference type="RefSeq" id="WP_085893271.1">
    <property type="nucleotide sequence ID" value="NZ_FWFL01000008.1"/>
</dbReference>
<gene>
    <name evidence="6" type="ORF">PEL8287_03053</name>
</gene>
<dbReference type="Proteomes" id="UP000193827">
    <property type="component" value="Unassembled WGS sequence"/>
</dbReference>
<dbReference type="SUPFAM" id="SSF52833">
    <property type="entry name" value="Thioredoxin-like"/>
    <property type="match status" value="1"/>
</dbReference>
<evidence type="ECO:0000256" key="4">
    <source>
        <dbReference type="ARBA" id="ARBA00023284"/>
    </source>
</evidence>
<evidence type="ECO:0000313" key="6">
    <source>
        <dbReference type="EMBL" id="SLN56686.1"/>
    </source>
</evidence>
<keyword evidence="6" id="KW-0413">Isomerase</keyword>
<keyword evidence="2" id="KW-0560">Oxidoreductase</keyword>
<dbReference type="PANTHER" id="PTHR13887:SF14">
    <property type="entry name" value="DISULFIDE BOND FORMATION PROTEIN D"/>
    <property type="match status" value="1"/>
</dbReference>
<keyword evidence="4" id="KW-0676">Redox-active center</keyword>
<dbReference type="InterPro" id="IPR036249">
    <property type="entry name" value="Thioredoxin-like_sf"/>
</dbReference>